<dbReference type="Gene3D" id="1.20.1280.50">
    <property type="match status" value="1"/>
</dbReference>
<organism evidence="2 3">
    <name type="scientific">Acanthoscelides obtectus</name>
    <name type="common">Bean weevil</name>
    <name type="synonym">Bruchus obtectus</name>
    <dbReference type="NCBI Taxonomy" id="200917"/>
    <lineage>
        <taxon>Eukaryota</taxon>
        <taxon>Metazoa</taxon>
        <taxon>Ecdysozoa</taxon>
        <taxon>Arthropoda</taxon>
        <taxon>Hexapoda</taxon>
        <taxon>Insecta</taxon>
        <taxon>Pterygota</taxon>
        <taxon>Neoptera</taxon>
        <taxon>Endopterygota</taxon>
        <taxon>Coleoptera</taxon>
        <taxon>Polyphaga</taxon>
        <taxon>Cucujiformia</taxon>
        <taxon>Chrysomeloidea</taxon>
        <taxon>Chrysomelidae</taxon>
        <taxon>Bruchinae</taxon>
        <taxon>Bruchini</taxon>
        <taxon>Acanthoscelides</taxon>
    </lineage>
</organism>
<dbReference type="InterPro" id="IPR036047">
    <property type="entry name" value="F-box-like_dom_sf"/>
</dbReference>
<dbReference type="Proteomes" id="UP001152888">
    <property type="component" value="Unassembled WGS sequence"/>
</dbReference>
<name>A0A9P0KU65_ACAOB</name>
<dbReference type="InterPro" id="IPR001810">
    <property type="entry name" value="F-box_dom"/>
</dbReference>
<evidence type="ECO:0000313" key="2">
    <source>
        <dbReference type="EMBL" id="CAH1978882.1"/>
    </source>
</evidence>
<dbReference type="SMART" id="SM00256">
    <property type="entry name" value="FBOX"/>
    <property type="match status" value="1"/>
</dbReference>
<dbReference type="OrthoDB" id="9974792at2759"/>
<dbReference type="SUPFAM" id="SSF81383">
    <property type="entry name" value="F-box domain"/>
    <property type="match status" value="1"/>
</dbReference>
<accession>A0A9P0KU65</accession>
<dbReference type="Pfam" id="PF12937">
    <property type="entry name" value="F-box-like"/>
    <property type="match status" value="1"/>
</dbReference>
<proteinExistence type="predicted"/>
<evidence type="ECO:0000313" key="3">
    <source>
        <dbReference type="Proteomes" id="UP001152888"/>
    </source>
</evidence>
<comment type="caution">
    <text evidence="2">The sequence shown here is derived from an EMBL/GenBank/DDBJ whole genome shotgun (WGS) entry which is preliminary data.</text>
</comment>
<feature type="domain" description="F-box" evidence="1">
    <location>
        <begin position="3"/>
        <end position="49"/>
    </location>
</feature>
<dbReference type="AlphaFoldDB" id="A0A9P0KU65"/>
<sequence>MGSIWQDSIPLELISEIFKYLPRKDLYSCYHVCERWKRALDNAELWTKVTIYVDRDFVGLSVKILPHKYKSLMNIVHIYA</sequence>
<dbReference type="EMBL" id="CAKOFQ010006875">
    <property type="protein sequence ID" value="CAH1978882.1"/>
    <property type="molecule type" value="Genomic_DNA"/>
</dbReference>
<protein>
    <recommendedName>
        <fullName evidence="1">F-box domain-containing protein</fullName>
    </recommendedName>
</protein>
<keyword evidence="3" id="KW-1185">Reference proteome</keyword>
<gene>
    <name evidence="2" type="ORF">ACAOBT_LOCUS13278</name>
</gene>
<dbReference type="PROSITE" id="PS50181">
    <property type="entry name" value="FBOX"/>
    <property type="match status" value="1"/>
</dbReference>
<evidence type="ECO:0000259" key="1">
    <source>
        <dbReference type="PROSITE" id="PS50181"/>
    </source>
</evidence>
<reference evidence="2" key="1">
    <citation type="submission" date="2022-03" db="EMBL/GenBank/DDBJ databases">
        <authorList>
            <person name="Sayadi A."/>
        </authorList>
    </citation>
    <scope>NUCLEOTIDE SEQUENCE</scope>
</reference>